<reference evidence="12 13" key="1">
    <citation type="submission" date="2018-05" db="EMBL/GenBank/DDBJ databases">
        <title>Draft genome sequence of Scytalidium lignicola DSM 105466, a ubiquitous saprotrophic fungus.</title>
        <authorList>
            <person name="Buettner E."/>
            <person name="Gebauer A.M."/>
            <person name="Hofrichter M."/>
            <person name="Liers C."/>
            <person name="Kellner H."/>
        </authorList>
    </citation>
    <scope>NUCLEOTIDE SEQUENCE [LARGE SCALE GENOMIC DNA]</scope>
    <source>
        <strain evidence="12 13">DSM 105466</strain>
    </source>
</reference>
<keyword evidence="4 11" id="KW-0679">Respiratory chain</keyword>
<dbReference type="Gene3D" id="1.20.5.210">
    <property type="entry name" value="Cytochrome b-c1 complex subunit 8"/>
    <property type="match status" value="1"/>
</dbReference>
<evidence type="ECO:0000256" key="1">
    <source>
        <dbReference type="ARBA" id="ARBA00004434"/>
    </source>
</evidence>
<name>A0A3E2HM24_SCYLI</name>
<keyword evidence="9 11" id="KW-0496">Mitochondrion</keyword>
<dbReference type="Pfam" id="PF02939">
    <property type="entry name" value="UcrQ"/>
    <property type="match status" value="1"/>
</dbReference>
<evidence type="ECO:0000256" key="6">
    <source>
        <dbReference type="ARBA" id="ARBA00022792"/>
    </source>
</evidence>
<dbReference type="PANTHER" id="PTHR12119">
    <property type="entry name" value="UBIQUINOL-CYTOCHROME C REDUCTASE COMPLEX UBIQUINONE-BINDING PROTEIN QP-C"/>
    <property type="match status" value="1"/>
</dbReference>
<dbReference type="FunFam" id="1.20.5.210:FF:000001">
    <property type="entry name" value="Cytochrome b-c1 complex subunit 8"/>
    <property type="match status" value="1"/>
</dbReference>
<dbReference type="GO" id="GO:0006122">
    <property type="term" value="P:mitochondrial electron transport, ubiquinol to cytochrome c"/>
    <property type="evidence" value="ECO:0007669"/>
    <property type="project" value="UniProtKB-UniRule"/>
</dbReference>
<evidence type="ECO:0000256" key="8">
    <source>
        <dbReference type="ARBA" id="ARBA00022989"/>
    </source>
</evidence>
<sequence>MRPSQIMRSGGGGEIGKYGVYLGNWGNLGSQPQKGITSYVLSQNRQRPLANAAHAAIFNTWRRFSAQVLYFAPPLVLAYVTMNWAIERNEYLNSKAGRLEYGEEA</sequence>
<evidence type="ECO:0000313" key="13">
    <source>
        <dbReference type="Proteomes" id="UP000258309"/>
    </source>
</evidence>
<keyword evidence="7 11" id="KW-0249">Electron transport</keyword>
<dbReference type="STRING" id="5539.A0A3E2HM24"/>
<dbReference type="Proteomes" id="UP000258309">
    <property type="component" value="Unassembled WGS sequence"/>
</dbReference>
<evidence type="ECO:0000256" key="3">
    <source>
        <dbReference type="ARBA" id="ARBA00022448"/>
    </source>
</evidence>
<feature type="non-terminal residue" evidence="12">
    <location>
        <position position="1"/>
    </location>
</feature>
<evidence type="ECO:0000313" key="12">
    <source>
        <dbReference type="EMBL" id="RFU34222.1"/>
    </source>
</evidence>
<comment type="subunit">
    <text evidence="11">Component of the ubiquinol-cytochrome c oxidoreductase (cytochrome b-c1 complex, complex III, CIII), a multisubunit enzyme composed of 3 respiratory subunits cytochrome b, cytochrome c1 and Rieske protein, 2 core protein subunits, and additional low-molecular weight protein subunits. The complex exists as an obligatory dimer and forms supercomplexes (SCs) in the inner mitochondrial membrane with cytochrome c oxidase (complex IV, CIV).</text>
</comment>
<keyword evidence="10 11" id="KW-0472">Membrane</keyword>
<dbReference type="GO" id="GO:0045275">
    <property type="term" value="C:respiratory chain complex III"/>
    <property type="evidence" value="ECO:0007669"/>
    <property type="project" value="UniProtKB-UniRule"/>
</dbReference>
<evidence type="ECO:0000256" key="2">
    <source>
        <dbReference type="ARBA" id="ARBA00007668"/>
    </source>
</evidence>
<comment type="caution">
    <text evidence="12">The sequence shown here is derived from an EMBL/GenBank/DDBJ whole genome shotgun (WGS) entry which is preliminary data.</text>
</comment>
<evidence type="ECO:0000256" key="10">
    <source>
        <dbReference type="ARBA" id="ARBA00023136"/>
    </source>
</evidence>
<dbReference type="PANTHER" id="PTHR12119:SF2">
    <property type="entry name" value="CYTOCHROME B-C1 COMPLEX SUBUNIT 8"/>
    <property type="match status" value="1"/>
</dbReference>
<keyword evidence="8 11" id="KW-1133">Transmembrane helix</keyword>
<protein>
    <recommendedName>
        <fullName evidence="11">Cytochrome b-c1 complex subunit 8</fullName>
    </recommendedName>
    <alternativeName>
        <fullName evidence="11">Complex III subunit 8</fullName>
    </alternativeName>
</protein>
<evidence type="ECO:0000256" key="7">
    <source>
        <dbReference type="ARBA" id="ARBA00022982"/>
    </source>
</evidence>
<feature type="transmembrane region" description="Helical" evidence="11">
    <location>
        <begin position="68"/>
        <end position="86"/>
    </location>
</feature>
<dbReference type="OrthoDB" id="6683853at2759"/>
<dbReference type="SUPFAM" id="SSF81508">
    <property type="entry name" value="Ubiquinone-binding protein QP-C of cytochrome bc1 complex (Ubiquinol-cytochrome c reductase)"/>
    <property type="match status" value="1"/>
</dbReference>
<keyword evidence="13" id="KW-1185">Reference proteome</keyword>
<accession>A0A3E2HM24</accession>
<comment type="similarity">
    <text evidence="2 11">Belongs to the UQCRQ/QCR8 family.</text>
</comment>
<comment type="subcellular location">
    <subcellularLocation>
        <location evidence="1 11">Mitochondrion inner membrane</location>
        <topology evidence="1 11">Single-pass membrane protein</topology>
    </subcellularLocation>
</comment>
<organism evidence="12 13">
    <name type="scientific">Scytalidium lignicola</name>
    <name type="common">Hyphomycete</name>
    <dbReference type="NCBI Taxonomy" id="5539"/>
    <lineage>
        <taxon>Eukaryota</taxon>
        <taxon>Fungi</taxon>
        <taxon>Dikarya</taxon>
        <taxon>Ascomycota</taxon>
        <taxon>Pezizomycotina</taxon>
        <taxon>Leotiomycetes</taxon>
        <taxon>Leotiomycetes incertae sedis</taxon>
        <taxon>Scytalidium</taxon>
    </lineage>
</organism>
<proteinExistence type="inferred from homology"/>
<dbReference type="EMBL" id="NCSJ02000024">
    <property type="protein sequence ID" value="RFU34222.1"/>
    <property type="molecule type" value="Genomic_DNA"/>
</dbReference>
<evidence type="ECO:0000256" key="9">
    <source>
        <dbReference type="ARBA" id="ARBA00023128"/>
    </source>
</evidence>
<feature type="non-terminal residue" evidence="12">
    <location>
        <position position="105"/>
    </location>
</feature>
<dbReference type="InterPro" id="IPR036642">
    <property type="entry name" value="Cyt_bc1_su8_sf"/>
</dbReference>
<comment type="function">
    <text evidence="11">Component of the ubiquinol-cytochrome c oxidoreductase, a multisubunit transmembrane complex that is part of the mitochondrial electron transport chain which drives oxidative phosphorylation. The complex plays an important role in the uptake of multiple carbon sources present in different host niches.</text>
</comment>
<keyword evidence="6 11" id="KW-0999">Mitochondrion inner membrane</keyword>
<evidence type="ECO:0000256" key="4">
    <source>
        <dbReference type="ARBA" id="ARBA00022660"/>
    </source>
</evidence>
<evidence type="ECO:0000256" key="5">
    <source>
        <dbReference type="ARBA" id="ARBA00022692"/>
    </source>
</evidence>
<keyword evidence="5 11" id="KW-0812">Transmembrane</keyword>
<dbReference type="InterPro" id="IPR004205">
    <property type="entry name" value="Cyt_bc1_su8"/>
</dbReference>
<gene>
    <name evidence="12" type="ORF">B7463_g2121</name>
</gene>
<keyword evidence="3 11" id="KW-0813">Transport</keyword>
<evidence type="ECO:0000256" key="11">
    <source>
        <dbReference type="RuleBase" id="RU368118"/>
    </source>
</evidence>
<dbReference type="AlphaFoldDB" id="A0A3E2HM24"/>
<dbReference type="GO" id="GO:0005743">
    <property type="term" value="C:mitochondrial inner membrane"/>
    <property type="evidence" value="ECO:0007669"/>
    <property type="project" value="UniProtKB-SubCell"/>
</dbReference>
<dbReference type="OMA" id="QWAIERN"/>